<proteinExistence type="predicted"/>
<protein>
    <recommendedName>
        <fullName evidence="4">Transmembrane protein</fullName>
    </recommendedName>
</protein>
<accession>A0ABY3XAA3</accession>
<gene>
    <name evidence="2" type="ORF">MOV92_12710</name>
</gene>
<keyword evidence="1" id="KW-0812">Transmembrane</keyword>
<dbReference type="Proteomes" id="UP000829194">
    <property type="component" value="Chromosome"/>
</dbReference>
<evidence type="ECO:0000313" key="3">
    <source>
        <dbReference type="Proteomes" id="UP000829194"/>
    </source>
</evidence>
<evidence type="ECO:0000313" key="2">
    <source>
        <dbReference type="EMBL" id="UNP27395.1"/>
    </source>
</evidence>
<feature type="transmembrane region" description="Helical" evidence="1">
    <location>
        <begin position="44"/>
        <end position="67"/>
    </location>
</feature>
<dbReference type="EMBL" id="CP093547">
    <property type="protein sequence ID" value="UNP27395.1"/>
    <property type="molecule type" value="Genomic_DNA"/>
</dbReference>
<feature type="transmembrane region" description="Helical" evidence="1">
    <location>
        <begin position="16"/>
        <end position="38"/>
    </location>
</feature>
<feature type="transmembrane region" description="Helical" evidence="1">
    <location>
        <begin position="74"/>
        <end position="92"/>
    </location>
</feature>
<keyword evidence="1" id="KW-0472">Membrane</keyword>
<evidence type="ECO:0008006" key="4">
    <source>
        <dbReference type="Google" id="ProtNLM"/>
    </source>
</evidence>
<keyword evidence="3" id="KW-1185">Reference proteome</keyword>
<evidence type="ECO:0000256" key="1">
    <source>
        <dbReference type="SAM" id="Phobius"/>
    </source>
</evidence>
<reference evidence="2 3" key="1">
    <citation type="submission" date="2022-03" db="EMBL/GenBank/DDBJ databases">
        <title>Complete genome sequence of Lysobacter capsici VKM B-2533 and Lysobacter gummosus 10.1.1, promising sources of lytic agents.</title>
        <authorList>
            <person name="Tarlachkov S.V."/>
            <person name="Kudryakova I.V."/>
            <person name="Afoshin A.S."/>
            <person name="Leontyevskaya E.A."/>
            <person name="Leontyevskaya N.V."/>
        </authorList>
    </citation>
    <scope>NUCLEOTIDE SEQUENCE [LARGE SCALE GENOMIC DNA]</scope>
    <source>
        <strain evidence="2 3">10.1.1</strain>
    </source>
</reference>
<keyword evidence="1" id="KW-1133">Transmembrane helix</keyword>
<sequence>MTDPQPVPPKPISQQAYVSFGLPLGFAVVVNLLTAWIFQGDNLGHAYILIFLGPIVAGVFLIATLIYSAVTRTWRAWLGGWAIALLITMFTWL</sequence>
<organism evidence="2 3">
    <name type="scientific">Lysobacter gummosus</name>
    <dbReference type="NCBI Taxonomy" id="262324"/>
    <lineage>
        <taxon>Bacteria</taxon>
        <taxon>Pseudomonadati</taxon>
        <taxon>Pseudomonadota</taxon>
        <taxon>Gammaproteobacteria</taxon>
        <taxon>Lysobacterales</taxon>
        <taxon>Lysobacteraceae</taxon>
        <taxon>Lysobacter</taxon>
    </lineage>
</organism>
<name>A0ABY3XAA3_9GAMM</name>
<dbReference type="RefSeq" id="WP_148648883.1">
    <property type="nucleotide sequence ID" value="NZ_CP011131.1"/>
</dbReference>